<accession>A0A1I1EPV6</accession>
<organism evidence="2 3">
    <name type="scientific">Spirosoma endophyticum</name>
    <dbReference type="NCBI Taxonomy" id="662367"/>
    <lineage>
        <taxon>Bacteria</taxon>
        <taxon>Pseudomonadati</taxon>
        <taxon>Bacteroidota</taxon>
        <taxon>Cytophagia</taxon>
        <taxon>Cytophagales</taxon>
        <taxon>Cytophagaceae</taxon>
        <taxon>Spirosoma</taxon>
    </lineage>
</organism>
<evidence type="ECO:0000256" key="1">
    <source>
        <dbReference type="SAM" id="Phobius"/>
    </source>
</evidence>
<reference evidence="2 3" key="1">
    <citation type="submission" date="2016-10" db="EMBL/GenBank/DDBJ databases">
        <authorList>
            <person name="de Groot N.N."/>
        </authorList>
    </citation>
    <scope>NUCLEOTIDE SEQUENCE [LARGE SCALE GENOMIC DNA]</scope>
    <source>
        <strain evidence="2 3">DSM 26130</strain>
    </source>
</reference>
<protein>
    <submittedName>
        <fullName evidence="2">Uncharacterized protein</fullName>
    </submittedName>
</protein>
<keyword evidence="3" id="KW-1185">Reference proteome</keyword>
<evidence type="ECO:0000313" key="3">
    <source>
        <dbReference type="Proteomes" id="UP000198598"/>
    </source>
</evidence>
<evidence type="ECO:0000313" key="2">
    <source>
        <dbReference type="EMBL" id="SFB88692.1"/>
    </source>
</evidence>
<feature type="transmembrane region" description="Helical" evidence="1">
    <location>
        <begin position="6"/>
        <end position="27"/>
    </location>
</feature>
<dbReference type="Proteomes" id="UP000198598">
    <property type="component" value="Unassembled WGS sequence"/>
</dbReference>
<sequence>MHWSSLIRQWLTISASTTMVLLLLSIVDTPDQVRHFQTYTELEDAFELVSQLKATNHQIQQAYIIDKGQRIELPLEAFDGGPFAAPIQKLQREWEAILSTPLPSPAMDTHNFLVSLTHQRIVRYRAYIQFIEHAITNLQLLVNLLEANFVDDAQKDRLLNLYR</sequence>
<dbReference type="AlphaFoldDB" id="A0A1I1EPV6"/>
<proteinExistence type="predicted"/>
<keyword evidence="1" id="KW-0812">Transmembrane</keyword>
<dbReference type="OrthoDB" id="955894at2"/>
<dbReference type="EMBL" id="FOLQ01000001">
    <property type="protein sequence ID" value="SFB88692.1"/>
    <property type="molecule type" value="Genomic_DNA"/>
</dbReference>
<name>A0A1I1EPV6_9BACT</name>
<keyword evidence="1" id="KW-1133">Transmembrane helix</keyword>
<gene>
    <name evidence="2" type="ORF">SAMN05216167_10117</name>
</gene>
<keyword evidence="1" id="KW-0472">Membrane</keyword>